<accession>A0A0D3ICQ3</accession>
<dbReference type="PaxDb" id="2903-EOD09038"/>
<dbReference type="HOGENOM" id="CLU_1351091_0_0_1"/>
<dbReference type="Proteomes" id="UP000013827">
    <property type="component" value="Unassembled WGS sequence"/>
</dbReference>
<reference evidence="3" key="1">
    <citation type="journal article" date="2013" name="Nature">
        <title>Pan genome of the phytoplankton Emiliania underpins its global distribution.</title>
        <authorList>
            <person name="Read B.A."/>
            <person name="Kegel J."/>
            <person name="Klute M.J."/>
            <person name="Kuo A."/>
            <person name="Lefebvre S.C."/>
            <person name="Maumus F."/>
            <person name="Mayer C."/>
            <person name="Miller J."/>
            <person name="Monier A."/>
            <person name="Salamov A."/>
            <person name="Young J."/>
            <person name="Aguilar M."/>
            <person name="Claverie J.M."/>
            <person name="Frickenhaus S."/>
            <person name="Gonzalez K."/>
            <person name="Herman E.K."/>
            <person name="Lin Y.C."/>
            <person name="Napier J."/>
            <person name="Ogata H."/>
            <person name="Sarno A.F."/>
            <person name="Shmutz J."/>
            <person name="Schroeder D."/>
            <person name="de Vargas C."/>
            <person name="Verret F."/>
            <person name="von Dassow P."/>
            <person name="Valentin K."/>
            <person name="Van de Peer Y."/>
            <person name="Wheeler G."/>
            <person name="Dacks J.B."/>
            <person name="Delwiche C.F."/>
            <person name="Dyhrman S.T."/>
            <person name="Glockner G."/>
            <person name="John U."/>
            <person name="Richards T."/>
            <person name="Worden A.Z."/>
            <person name="Zhang X."/>
            <person name="Grigoriev I.V."/>
            <person name="Allen A.E."/>
            <person name="Bidle K."/>
            <person name="Borodovsky M."/>
            <person name="Bowler C."/>
            <person name="Brownlee C."/>
            <person name="Cock J.M."/>
            <person name="Elias M."/>
            <person name="Gladyshev V.N."/>
            <person name="Groth M."/>
            <person name="Guda C."/>
            <person name="Hadaegh A."/>
            <person name="Iglesias-Rodriguez M.D."/>
            <person name="Jenkins J."/>
            <person name="Jones B.M."/>
            <person name="Lawson T."/>
            <person name="Leese F."/>
            <person name="Lindquist E."/>
            <person name="Lobanov A."/>
            <person name="Lomsadze A."/>
            <person name="Malik S.B."/>
            <person name="Marsh M.E."/>
            <person name="Mackinder L."/>
            <person name="Mock T."/>
            <person name="Mueller-Roeber B."/>
            <person name="Pagarete A."/>
            <person name="Parker M."/>
            <person name="Probert I."/>
            <person name="Quesneville H."/>
            <person name="Raines C."/>
            <person name="Rensing S.A."/>
            <person name="Riano-Pachon D.M."/>
            <person name="Richier S."/>
            <person name="Rokitta S."/>
            <person name="Shiraiwa Y."/>
            <person name="Soanes D.M."/>
            <person name="van der Giezen M."/>
            <person name="Wahlund T.M."/>
            <person name="Williams B."/>
            <person name="Wilson W."/>
            <person name="Wolfe G."/>
            <person name="Wurch L.L."/>
        </authorList>
    </citation>
    <scope>NUCLEOTIDE SEQUENCE</scope>
</reference>
<dbReference type="SMART" id="SM00257">
    <property type="entry name" value="LysM"/>
    <property type="match status" value="1"/>
</dbReference>
<dbReference type="SUPFAM" id="SSF54106">
    <property type="entry name" value="LysM domain"/>
    <property type="match status" value="1"/>
</dbReference>
<dbReference type="PROSITE" id="PS51782">
    <property type="entry name" value="LYSM"/>
    <property type="match status" value="1"/>
</dbReference>
<feature type="domain" description="LysM" evidence="1">
    <location>
        <begin position="97"/>
        <end position="140"/>
    </location>
</feature>
<reference evidence="2" key="2">
    <citation type="submission" date="2024-10" db="UniProtKB">
        <authorList>
            <consortium name="EnsemblProtists"/>
        </authorList>
    </citation>
    <scope>IDENTIFICATION</scope>
</reference>
<dbReference type="Pfam" id="PF01476">
    <property type="entry name" value="LysM"/>
    <property type="match status" value="1"/>
</dbReference>
<dbReference type="KEGG" id="ehx:EMIHUDRAFT_358636"/>
<protein>
    <recommendedName>
        <fullName evidence="1">LysM domain-containing protein</fullName>
    </recommendedName>
</protein>
<organism evidence="2 3">
    <name type="scientific">Emiliania huxleyi (strain CCMP1516)</name>
    <dbReference type="NCBI Taxonomy" id="280463"/>
    <lineage>
        <taxon>Eukaryota</taxon>
        <taxon>Haptista</taxon>
        <taxon>Haptophyta</taxon>
        <taxon>Prymnesiophyceae</taxon>
        <taxon>Isochrysidales</taxon>
        <taxon>Noelaerhabdaceae</taxon>
        <taxon>Emiliania</taxon>
    </lineage>
</organism>
<dbReference type="GeneID" id="17275648"/>
<evidence type="ECO:0000259" key="1">
    <source>
        <dbReference type="PROSITE" id="PS51782"/>
    </source>
</evidence>
<evidence type="ECO:0000313" key="2">
    <source>
        <dbReference type="EnsemblProtists" id="EOD09038"/>
    </source>
</evidence>
<dbReference type="Gene3D" id="3.10.350.10">
    <property type="entry name" value="LysM domain"/>
    <property type="match status" value="1"/>
</dbReference>
<name>A0A0D3ICQ3_EMIH1</name>
<dbReference type="CDD" id="cd00118">
    <property type="entry name" value="LysM"/>
    <property type="match status" value="1"/>
</dbReference>
<dbReference type="RefSeq" id="XP_005761467.1">
    <property type="nucleotide sequence ID" value="XM_005761410.1"/>
</dbReference>
<dbReference type="InterPro" id="IPR018392">
    <property type="entry name" value="LysM"/>
</dbReference>
<dbReference type="RefSeq" id="XP_005782803.1">
    <property type="nucleotide sequence ID" value="XM_005782746.1"/>
</dbReference>
<dbReference type="EnsemblProtists" id="EOD30374">
    <property type="protein sequence ID" value="EOD30374"/>
    <property type="gene ID" value="EMIHUDRAFT_373562"/>
</dbReference>
<dbReference type="GeneID" id="17255181"/>
<dbReference type="InterPro" id="IPR036779">
    <property type="entry name" value="LysM_dom_sf"/>
</dbReference>
<keyword evidence="3" id="KW-1185">Reference proteome</keyword>
<proteinExistence type="predicted"/>
<dbReference type="AlphaFoldDB" id="A0A0D3ICQ3"/>
<dbReference type="KEGG" id="ehx:EMIHUDRAFT_373562"/>
<sequence length="203" mass="21375">MYEAGADEACVYHPGKFHGGHLILSNRWSCCHSEVERSEGCRTAALHLQCAATEAALDQAGGSAGLRRRGSTDVPVAKGVPIVEGRPCPTGAPDDAAVYIVSVADTLSSIALRHRMTVGQLKRWNKMLSPSVYAGQRLYVAPAPPPTPEAERAEALRLVCRRGGVGLAEAAYYLDECGGAVEAIAALKADGEEAAARLPPARE</sequence>
<dbReference type="EnsemblProtists" id="EOD09038">
    <property type="protein sequence ID" value="EOD09038"/>
    <property type="gene ID" value="EMIHUDRAFT_358636"/>
</dbReference>
<evidence type="ECO:0000313" key="3">
    <source>
        <dbReference type="Proteomes" id="UP000013827"/>
    </source>
</evidence>